<sequence>MKTKSFVHQFVVLMPKPIEEGILYISLEYNTLTHLCACGCGSKVVISISPDSWKLTYDGESISVSPSFGNWNLTCRSHYIIRKNIAYFIPEKYDAKKRLRKVYRKKH</sequence>
<gene>
    <name evidence="1" type="ORF">QM480_09080</name>
</gene>
<proteinExistence type="predicted"/>
<comment type="caution">
    <text evidence="1">The sequence shown here is derived from an EMBL/GenBank/DDBJ whole genome shotgun (WGS) entry which is preliminary data.</text>
</comment>
<dbReference type="Proteomes" id="UP001236569">
    <property type="component" value="Unassembled WGS sequence"/>
</dbReference>
<protein>
    <submittedName>
        <fullName evidence="1">DUF6527 family protein</fullName>
    </submittedName>
</protein>
<dbReference type="EMBL" id="JASHID010000005">
    <property type="protein sequence ID" value="MDI9864477.1"/>
    <property type="molecule type" value="Genomic_DNA"/>
</dbReference>
<dbReference type="InterPro" id="IPR045384">
    <property type="entry name" value="DUF6527"/>
</dbReference>
<dbReference type="RefSeq" id="WP_283369670.1">
    <property type="nucleotide sequence ID" value="NZ_JASHID010000005.1"/>
</dbReference>
<organism evidence="1 2">
    <name type="scientific">Flectobacillus longus</name>
    <dbReference type="NCBI Taxonomy" id="2984207"/>
    <lineage>
        <taxon>Bacteria</taxon>
        <taxon>Pseudomonadati</taxon>
        <taxon>Bacteroidota</taxon>
        <taxon>Cytophagia</taxon>
        <taxon>Cytophagales</taxon>
        <taxon>Flectobacillaceae</taxon>
        <taxon>Flectobacillus</taxon>
    </lineage>
</organism>
<dbReference type="Pfam" id="PF20137">
    <property type="entry name" value="BubE"/>
    <property type="match status" value="1"/>
</dbReference>
<evidence type="ECO:0000313" key="2">
    <source>
        <dbReference type="Proteomes" id="UP001236569"/>
    </source>
</evidence>
<evidence type="ECO:0000313" key="1">
    <source>
        <dbReference type="EMBL" id="MDI9864477.1"/>
    </source>
</evidence>
<name>A0ABT6YLX2_9BACT</name>
<reference evidence="1 2" key="1">
    <citation type="submission" date="2023-05" db="EMBL/GenBank/DDBJ databases">
        <title>Novel species of genus Flectobacillus isolated from stream in China.</title>
        <authorList>
            <person name="Lu H."/>
        </authorList>
    </citation>
    <scope>NUCLEOTIDE SEQUENCE [LARGE SCALE GENOMIC DNA]</scope>
    <source>
        <strain evidence="1 2">DC10W</strain>
    </source>
</reference>
<accession>A0ABT6YLX2</accession>
<keyword evidence="2" id="KW-1185">Reference proteome</keyword>